<feature type="region of interest" description="Disordered" evidence="1">
    <location>
        <begin position="347"/>
        <end position="425"/>
    </location>
</feature>
<comment type="caution">
    <text evidence="3">The sequence shown here is derived from an EMBL/GenBank/DDBJ whole genome shotgun (WGS) entry which is preliminary data.</text>
</comment>
<keyword evidence="4" id="KW-1185">Reference proteome</keyword>
<feature type="compositionally biased region" description="Polar residues" evidence="1">
    <location>
        <begin position="359"/>
        <end position="385"/>
    </location>
</feature>
<dbReference type="Proteomes" id="UP000664169">
    <property type="component" value="Unassembled WGS sequence"/>
</dbReference>
<protein>
    <recommendedName>
        <fullName evidence="2">SWIRM domain-containing protein</fullName>
    </recommendedName>
</protein>
<feature type="region of interest" description="Disordered" evidence="1">
    <location>
        <begin position="204"/>
        <end position="223"/>
    </location>
</feature>
<feature type="region of interest" description="Disordered" evidence="1">
    <location>
        <begin position="126"/>
        <end position="154"/>
    </location>
</feature>
<dbReference type="Pfam" id="PF04433">
    <property type="entry name" value="SWIRM"/>
    <property type="match status" value="1"/>
</dbReference>
<feature type="compositionally biased region" description="Low complexity" evidence="1">
    <location>
        <begin position="409"/>
        <end position="420"/>
    </location>
</feature>
<evidence type="ECO:0000313" key="4">
    <source>
        <dbReference type="Proteomes" id="UP000664169"/>
    </source>
</evidence>
<feature type="region of interest" description="Disordered" evidence="1">
    <location>
        <begin position="443"/>
        <end position="481"/>
    </location>
</feature>
<accession>A0A8H3IR73</accession>
<dbReference type="EMBL" id="CAJPDQ010000035">
    <property type="protein sequence ID" value="CAF9930340.1"/>
    <property type="molecule type" value="Genomic_DNA"/>
</dbReference>
<dbReference type="AlphaFoldDB" id="A0A8H3IR73"/>
<reference evidence="3" key="1">
    <citation type="submission" date="2021-03" db="EMBL/GenBank/DDBJ databases">
        <authorList>
            <person name="Tagirdzhanova G."/>
        </authorList>
    </citation>
    <scope>NUCLEOTIDE SEQUENCE</scope>
</reference>
<sequence>MAHPKLDMEDSDSEYDPSKIPANPPKAAARPPSAHKSDVLATASVAPPDTLVEEAKKDWAFIDHVSSRPMFAQTQEVEKALDLVRRWTDGAEARYGVDIMAYLRRNIIGSAAEARKTELQRILSLRKQANPDKPVETETSPFPQPNTLPPLQQRSGELPLQKMHSLQSVTEQRALPALSRPLPYNGTVSKKPVFYVPPEVPSQLPAPQTKLPPMQVEPQRSSSLQHQVQQSISYPPQPSIPVSRGPNWIYSRESELWCPACRCGPLSCMHSHRLIGLLFSRGIKLCALEELQYIHDQLQNWAYRGHPLKMEPAMTKMYSLEELATEQKGWVAELRLILSQVPSYQTHVQPREPHLPRQAQHQQPYVHSIGSQQSTPSIRSGSLSESRIEDRQQNQQSAAYSSDAHLRGTPKSYTYSTPTSMRSPAALPSRVYEQGVCNMCPRNGTCIHQRDDKRPTALSDRSPEQSHINHKRKRSGTSDERRVKMAFRQQTGDSVSSDDEVDDEEGMRGFLHPEQTYQKFNQIRTMVETMPKDQLSTAILRMCYSNSMILNWMKKELKKPEMPREIVVTGEASLITPTSPESPIAKPTVSSPEQIPEKKILNCSKCQSGFDPDSEAQNGECQWHDGDLIQNGRNSTTPGRIWQEDTTAGRVWTCCGGEVAVKGCRSGKHSTKAPIKASARCPDRTTLASLTNTAAGRPPLKYQSNSYSCDISLYPGHLLVKSLADAEKKSERETLRTLPSLRRLSLAANDNDYRSFQDYTPPRETLDNISAALFELEAKDQNPLDLSCDPQRYLLHGLEVHLASQLRLTCATYLCEKRRIFQAVVEAMQDGSEFTQQNAQSICRIEPSKTYALYSVFERIGWFEPKHFMRYLNDPSGTMVDSIEKTLPGIHDLALSGASNSGRPNSAPDASGQLHIMARRASSGSASAPVISLHQVDDRSRKPRNPVHLPHASSLFQPLHSSSHLHAPHYMNGHIVDQGHSTINLTDLQLSPPRDLIMAGSPETYQWRKNGSGKKMQVPICPYPRSWAEADSVDRELVRLKRHEGKQWEELFEWWRGKGRASLKNASCLAVRYSILKKNYEADWLREGL</sequence>
<feature type="compositionally biased region" description="Low complexity" evidence="1">
    <location>
        <begin position="18"/>
        <end position="34"/>
    </location>
</feature>
<feature type="domain" description="SWIRM" evidence="2">
    <location>
        <begin position="793"/>
        <end position="863"/>
    </location>
</feature>
<dbReference type="SUPFAM" id="SSF46689">
    <property type="entry name" value="Homeodomain-like"/>
    <property type="match status" value="1"/>
</dbReference>
<organism evidence="3 4">
    <name type="scientific">Gomphillus americanus</name>
    <dbReference type="NCBI Taxonomy" id="1940652"/>
    <lineage>
        <taxon>Eukaryota</taxon>
        <taxon>Fungi</taxon>
        <taxon>Dikarya</taxon>
        <taxon>Ascomycota</taxon>
        <taxon>Pezizomycotina</taxon>
        <taxon>Lecanoromycetes</taxon>
        <taxon>OSLEUM clade</taxon>
        <taxon>Ostropomycetidae</taxon>
        <taxon>Ostropales</taxon>
        <taxon>Graphidaceae</taxon>
        <taxon>Gomphilloideae</taxon>
        <taxon>Gomphillus</taxon>
    </lineage>
</organism>
<evidence type="ECO:0000256" key="1">
    <source>
        <dbReference type="SAM" id="MobiDB-lite"/>
    </source>
</evidence>
<name>A0A8H3IR73_9LECA</name>
<evidence type="ECO:0000313" key="3">
    <source>
        <dbReference type="EMBL" id="CAF9930340.1"/>
    </source>
</evidence>
<proteinExistence type="predicted"/>
<gene>
    <name evidence="3" type="ORF">GOMPHAMPRED_005627</name>
</gene>
<dbReference type="OrthoDB" id="5598695at2759"/>
<evidence type="ECO:0000259" key="2">
    <source>
        <dbReference type="Pfam" id="PF04433"/>
    </source>
</evidence>
<dbReference type="GO" id="GO:0010468">
    <property type="term" value="P:regulation of gene expression"/>
    <property type="evidence" value="ECO:0007669"/>
    <property type="project" value="UniProtKB-ARBA"/>
</dbReference>
<dbReference type="FunFam" id="1.10.10.10:FF:000087">
    <property type="entry name" value="Transcriptional adapter 2"/>
    <property type="match status" value="1"/>
</dbReference>
<dbReference type="InterPro" id="IPR009057">
    <property type="entry name" value="Homeodomain-like_sf"/>
</dbReference>
<dbReference type="InterPro" id="IPR036388">
    <property type="entry name" value="WH-like_DNA-bd_sf"/>
</dbReference>
<dbReference type="InterPro" id="IPR007526">
    <property type="entry name" value="SWIRM"/>
</dbReference>
<feature type="region of interest" description="Disordered" evidence="1">
    <location>
        <begin position="1"/>
        <end position="47"/>
    </location>
</feature>
<dbReference type="Gene3D" id="1.10.10.10">
    <property type="entry name" value="Winged helix-like DNA-binding domain superfamily/Winged helix DNA-binding domain"/>
    <property type="match status" value="1"/>
</dbReference>